<keyword evidence="2" id="KW-1133">Transmembrane helix</keyword>
<evidence type="ECO:0000313" key="5">
    <source>
        <dbReference type="Proteomes" id="UP000188145"/>
    </source>
</evidence>
<feature type="region of interest" description="Disordered" evidence="1">
    <location>
        <begin position="237"/>
        <end position="264"/>
    </location>
</feature>
<name>A0A1Q2CQX8_9ACTN</name>
<keyword evidence="2" id="KW-0472">Membrane</keyword>
<feature type="transmembrane region" description="Helical" evidence="2">
    <location>
        <begin position="286"/>
        <end position="309"/>
    </location>
</feature>
<dbReference type="Proteomes" id="UP000188145">
    <property type="component" value="Chromosome"/>
</dbReference>
<dbReference type="CDD" id="cd00118">
    <property type="entry name" value="LysM"/>
    <property type="match status" value="1"/>
</dbReference>
<evidence type="ECO:0000256" key="2">
    <source>
        <dbReference type="SAM" id="Phobius"/>
    </source>
</evidence>
<dbReference type="Gene3D" id="1.10.10.10">
    <property type="entry name" value="Winged helix-like DNA-binding domain superfamily/Winged helix DNA-binding domain"/>
    <property type="match status" value="1"/>
</dbReference>
<organism evidence="4 5">
    <name type="scientific">Tessaracoccus aquimaris</name>
    <dbReference type="NCBI Taxonomy" id="1332264"/>
    <lineage>
        <taxon>Bacteria</taxon>
        <taxon>Bacillati</taxon>
        <taxon>Actinomycetota</taxon>
        <taxon>Actinomycetes</taxon>
        <taxon>Propionibacteriales</taxon>
        <taxon>Propionibacteriaceae</taxon>
        <taxon>Tessaracoccus</taxon>
    </lineage>
</organism>
<accession>A0A1Q2CQX8</accession>
<dbReference type="AlphaFoldDB" id="A0A1Q2CQX8"/>
<dbReference type="EMBL" id="CP019606">
    <property type="protein sequence ID" value="AQP48511.1"/>
    <property type="molecule type" value="Genomic_DNA"/>
</dbReference>
<feature type="transmembrane region" description="Helical" evidence="2">
    <location>
        <begin position="7"/>
        <end position="25"/>
    </location>
</feature>
<gene>
    <name evidence="4" type="ORF">BW730_14345</name>
</gene>
<dbReference type="InterPro" id="IPR052196">
    <property type="entry name" value="Bact_Kbp"/>
</dbReference>
<feature type="compositionally biased region" description="Low complexity" evidence="1">
    <location>
        <begin position="250"/>
        <end position="264"/>
    </location>
</feature>
<feature type="domain" description="LysM" evidence="3">
    <location>
        <begin position="152"/>
        <end position="208"/>
    </location>
</feature>
<dbReference type="Gene3D" id="3.10.350.10">
    <property type="entry name" value="LysM domain"/>
    <property type="match status" value="1"/>
</dbReference>
<evidence type="ECO:0000259" key="3">
    <source>
        <dbReference type="PROSITE" id="PS51782"/>
    </source>
</evidence>
<keyword evidence="5" id="KW-1185">Reference proteome</keyword>
<dbReference type="PROSITE" id="PS51782">
    <property type="entry name" value="LYSM"/>
    <property type="match status" value="1"/>
</dbReference>
<dbReference type="OrthoDB" id="8444614at2"/>
<protein>
    <recommendedName>
        <fullName evidence="3">LysM domain-containing protein</fullName>
    </recommendedName>
</protein>
<sequence length="942" mass="99947">MRLLQRIAATLLMAAIVIGAPWLLLQLGQLPGFLPPWDQLSTLLLSPDNGRLLLVIIWVAAWALWLWLTAIILTETISALRGVKAPTLPGGSLAQPAIRLLVMAAIGTLAAGTAATPSAAAPPIIVTNPDIPAATAPATTNPAQSTPQSVAPTVTVEKGDTLWSLAEEHLDDPLKWPELYELNRGIEQPTGYALEDPDAIDVGWTLKLPTPPATQSQEQATAPAEAFTPTTADAVAATPEPTHEVSNPEAALPPSAVPSATPTSVPAQIPAAGVSTDDDTEAAPIFAWQVAGLLGAGSFLGAGVAALLARRRREQFRTRRPGRTIAEPSRHTAPIEMTAHVAAGLSTRLVHRLDAVLRRLHGTVDIITVAVATDGTITLTTNDQLPPPWEPGTEGWTLPTATPADQIAPGDSDAPCAYPLLVTIGTDTSDRVILINLENLGHITVGGDAVMRADFARYLAAELAVNPWSEGIRVACHGPAADAMAMAPDRLDATDTEVLELARRNQNRADRGGATARLGRATLAEDEIWGAGVALNPHSNTDLAELIAAQPRRTGIALVSESADEATLMVTASGRVSGLGLELTAVGLTEDEAAGCAILLKTTTRDDEPPPAADELTDVTGNLLEHHRALRTDGTAHPGLLPEGDEEYLAETATTSEDLNVVAARVKSSDANVLADRDPSLDEDVRMWFSDKCPYPRLSLLGPVKARCYGKPIAKQKAYYTEALAYLALHPNGVTGDQLADAFGLTVPRARTAISNLRQWLGTNPRTSEPHIPDAKASPEAHTRGIGVYVVQDLLIDADLFRRLRTRAVAKGADGIDDLETALELVQGRPFDQLRPAGWTWLFEGDRVDHHMICAVGDVAHILVTHHLHAGDYEAARRAATVALQADRDSETAKLDLAAIMVETGHSEMARTAVAEALGEDAVLDFTPRGLEIANRHKWLGA</sequence>
<proteinExistence type="predicted"/>
<dbReference type="InterPro" id="IPR036779">
    <property type="entry name" value="LysM_dom_sf"/>
</dbReference>
<evidence type="ECO:0000313" key="4">
    <source>
        <dbReference type="EMBL" id="AQP48511.1"/>
    </source>
</evidence>
<dbReference type="RefSeq" id="WP_077686846.1">
    <property type="nucleotide sequence ID" value="NZ_CP019606.1"/>
</dbReference>
<dbReference type="PANTHER" id="PTHR34700">
    <property type="entry name" value="POTASSIUM BINDING PROTEIN KBP"/>
    <property type="match status" value="1"/>
</dbReference>
<dbReference type="STRING" id="1332264.BW730_14345"/>
<dbReference type="KEGG" id="tes:BW730_14345"/>
<dbReference type="SUPFAM" id="SSF48452">
    <property type="entry name" value="TPR-like"/>
    <property type="match status" value="1"/>
</dbReference>
<dbReference type="InterPro" id="IPR036388">
    <property type="entry name" value="WH-like_DNA-bd_sf"/>
</dbReference>
<evidence type="ECO:0000256" key="1">
    <source>
        <dbReference type="SAM" id="MobiDB-lite"/>
    </source>
</evidence>
<feature type="transmembrane region" description="Helical" evidence="2">
    <location>
        <begin position="52"/>
        <end position="77"/>
    </location>
</feature>
<dbReference type="InterPro" id="IPR011990">
    <property type="entry name" value="TPR-like_helical_dom_sf"/>
</dbReference>
<feature type="region of interest" description="Disordered" evidence="1">
    <location>
        <begin position="203"/>
        <end position="225"/>
    </location>
</feature>
<dbReference type="InterPro" id="IPR018392">
    <property type="entry name" value="LysM"/>
</dbReference>
<reference evidence="5" key="1">
    <citation type="submission" date="2017-02" db="EMBL/GenBank/DDBJ databases">
        <title>Tessaracoccus aquaemaris sp. nov., isolated from the intestine of a Korean rockfish, Sebastes schlegelii, in a marine aquaculture pond.</title>
        <authorList>
            <person name="Tak E.J."/>
            <person name="Bae J.-W."/>
        </authorList>
    </citation>
    <scope>NUCLEOTIDE SEQUENCE [LARGE SCALE GENOMIC DNA]</scope>
    <source>
        <strain evidence="5">NSG39</strain>
    </source>
</reference>
<dbReference type="PANTHER" id="PTHR34700:SF4">
    <property type="entry name" value="PHAGE-LIKE ELEMENT PBSX PROTEIN XKDP"/>
    <property type="match status" value="1"/>
</dbReference>
<keyword evidence="2" id="KW-0812">Transmembrane</keyword>
<dbReference type="Pfam" id="PF01476">
    <property type="entry name" value="LysM"/>
    <property type="match status" value="1"/>
</dbReference>